<evidence type="ECO:0000313" key="2">
    <source>
        <dbReference type="Proteomes" id="UP000299102"/>
    </source>
</evidence>
<dbReference type="Proteomes" id="UP000299102">
    <property type="component" value="Unassembled WGS sequence"/>
</dbReference>
<reference evidence="1 2" key="1">
    <citation type="journal article" date="2019" name="Commun. Biol.">
        <title>The bagworm genome reveals a unique fibroin gene that provides high tensile strength.</title>
        <authorList>
            <person name="Kono N."/>
            <person name="Nakamura H."/>
            <person name="Ohtoshi R."/>
            <person name="Tomita M."/>
            <person name="Numata K."/>
            <person name="Arakawa K."/>
        </authorList>
    </citation>
    <scope>NUCLEOTIDE SEQUENCE [LARGE SCALE GENOMIC DNA]</scope>
</reference>
<keyword evidence="2" id="KW-1185">Reference proteome</keyword>
<gene>
    <name evidence="1" type="ORF">EVAR_7311_1</name>
</gene>
<dbReference type="EMBL" id="BGZK01000032">
    <property type="protein sequence ID" value="GBP08723.1"/>
    <property type="molecule type" value="Genomic_DNA"/>
</dbReference>
<proteinExistence type="predicted"/>
<protein>
    <submittedName>
        <fullName evidence="1">Uncharacterized protein</fullName>
    </submittedName>
</protein>
<name>A0A4C1T2J8_EUMVA</name>
<organism evidence="1 2">
    <name type="scientific">Eumeta variegata</name>
    <name type="common">Bagworm moth</name>
    <name type="synonym">Eumeta japonica</name>
    <dbReference type="NCBI Taxonomy" id="151549"/>
    <lineage>
        <taxon>Eukaryota</taxon>
        <taxon>Metazoa</taxon>
        <taxon>Ecdysozoa</taxon>
        <taxon>Arthropoda</taxon>
        <taxon>Hexapoda</taxon>
        <taxon>Insecta</taxon>
        <taxon>Pterygota</taxon>
        <taxon>Neoptera</taxon>
        <taxon>Endopterygota</taxon>
        <taxon>Lepidoptera</taxon>
        <taxon>Glossata</taxon>
        <taxon>Ditrysia</taxon>
        <taxon>Tineoidea</taxon>
        <taxon>Psychidae</taxon>
        <taxon>Oiketicinae</taxon>
        <taxon>Eumeta</taxon>
    </lineage>
</organism>
<comment type="caution">
    <text evidence="1">The sequence shown here is derived from an EMBL/GenBank/DDBJ whole genome shotgun (WGS) entry which is preliminary data.</text>
</comment>
<dbReference type="AlphaFoldDB" id="A0A4C1T2J8"/>
<sequence>MSEAAKLTNSLPTLVIAFRFGFFMSPMDTGFASRFPRFTVSSHFNQRWPGTLTRSSARLARGRLMLRHPVRGRYQLNNTLYITENEFAHTLHAYY</sequence>
<accession>A0A4C1T2J8</accession>
<evidence type="ECO:0000313" key="1">
    <source>
        <dbReference type="EMBL" id="GBP08723.1"/>
    </source>
</evidence>